<feature type="region of interest" description="Disordered" evidence="1">
    <location>
        <begin position="85"/>
        <end position="144"/>
    </location>
</feature>
<sequence>MTPTPRPSPSPHGNRNSHRSVLGSHKCPAGAKGSSSGCSATVTHDEEPQRKSSPPGHSGRTSPALLLQFCLVSVFFSAAQLSGLVSEPSPVPEMSTPSHSALDQHPASTSAKAAKRPCRPSRWARETPVTSSDSAGSSLSLGGPERVWPLQQDCLGSSAWTPVSALLC</sequence>
<gene>
    <name evidence="2" type="ORF">MRATA1EN1_LOCUS22797</name>
</gene>
<feature type="compositionally biased region" description="Pro residues" evidence="1">
    <location>
        <begin position="1"/>
        <end position="10"/>
    </location>
</feature>
<evidence type="ECO:0000313" key="2">
    <source>
        <dbReference type="EMBL" id="CAI9173835.1"/>
    </source>
</evidence>
<proteinExistence type="predicted"/>
<protein>
    <submittedName>
        <fullName evidence="2">Uncharacterized protein</fullName>
    </submittedName>
</protein>
<dbReference type="EMBL" id="OX460345">
    <property type="protein sequence ID" value="CAI9173835.1"/>
    <property type="molecule type" value="Genomic_DNA"/>
</dbReference>
<evidence type="ECO:0000313" key="3">
    <source>
        <dbReference type="Proteomes" id="UP001176941"/>
    </source>
</evidence>
<accession>A0ABN8ZIU8</accession>
<evidence type="ECO:0000256" key="1">
    <source>
        <dbReference type="SAM" id="MobiDB-lite"/>
    </source>
</evidence>
<reference evidence="2" key="1">
    <citation type="submission" date="2023-04" db="EMBL/GenBank/DDBJ databases">
        <authorList>
            <consortium name="ELIXIR-Norway"/>
        </authorList>
    </citation>
    <scope>NUCLEOTIDE SEQUENCE [LARGE SCALE GENOMIC DNA]</scope>
</reference>
<organism evidence="2 3">
    <name type="scientific">Rangifer tarandus platyrhynchus</name>
    <name type="common">Svalbard reindeer</name>
    <dbReference type="NCBI Taxonomy" id="3082113"/>
    <lineage>
        <taxon>Eukaryota</taxon>
        <taxon>Metazoa</taxon>
        <taxon>Chordata</taxon>
        <taxon>Craniata</taxon>
        <taxon>Vertebrata</taxon>
        <taxon>Euteleostomi</taxon>
        <taxon>Mammalia</taxon>
        <taxon>Eutheria</taxon>
        <taxon>Laurasiatheria</taxon>
        <taxon>Artiodactyla</taxon>
        <taxon>Ruminantia</taxon>
        <taxon>Pecora</taxon>
        <taxon>Cervidae</taxon>
        <taxon>Odocoileinae</taxon>
        <taxon>Rangifer</taxon>
    </lineage>
</organism>
<name>A0ABN8ZIU8_RANTA</name>
<keyword evidence="3" id="KW-1185">Reference proteome</keyword>
<feature type="compositionally biased region" description="Low complexity" evidence="1">
    <location>
        <begin position="131"/>
        <end position="143"/>
    </location>
</feature>
<feature type="compositionally biased region" description="Polar residues" evidence="1">
    <location>
        <begin position="95"/>
        <end position="111"/>
    </location>
</feature>
<feature type="region of interest" description="Disordered" evidence="1">
    <location>
        <begin position="1"/>
        <end position="60"/>
    </location>
</feature>
<dbReference type="Proteomes" id="UP001176941">
    <property type="component" value="Chromosome 34"/>
</dbReference>
<feature type="compositionally biased region" description="Low complexity" evidence="1">
    <location>
        <begin position="29"/>
        <end position="40"/>
    </location>
</feature>